<keyword evidence="1" id="KW-0472">Membrane</keyword>
<gene>
    <name evidence="2" type="ORF">ASU31_05680</name>
</gene>
<dbReference type="Proteomes" id="UP000051950">
    <property type="component" value="Unassembled WGS sequence"/>
</dbReference>
<dbReference type="STRING" id="687842.ASU31_05680"/>
<sequence>MKAVEDSKLQDIELQDVEDTLGYIAKALELNLAYDAFSETKTFGDICQVFQDNIAYQNEESCTSQQAFYKIRSAIAVSQKIDGRSITPRTRLDEVFPRIGRRKKIKAFQKELGIPVNFLTMKTWLILLIIGGFITSLVAFFFNWKFALTGILTCLIFNWIAMKLRQEIEYISIGELTMKITRDHYMQVRRTPNTINRNEIVKIIQCTFMSDLDLKLSELHKDALLGKI</sequence>
<dbReference type="OrthoDB" id="668798at2"/>
<dbReference type="EMBL" id="LMZQ01000003">
    <property type="protein sequence ID" value="KRT17162.1"/>
    <property type="molecule type" value="Genomic_DNA"/>
</dbReference>
<evidence type="ECO:0000313" key="2">
    <source>
        <dbReference type="EMBL" id="KRT17162.1"/>
    </source>
</evidence>
<dbReference type="RefSeq" id="WP_057931405.1">
    <property type="nucleotide sequence ID" value="NZ_LMZQ01000003.1"/>
</dbReference>
<dbReference type="AlphaFoldDB" id="A0A0T5VTF2"/>
<evidence type="ECO:0000256" key="1">
    <source>
        <dbReference type="SAM" id="Phobius"/>
    </source>
</evidence>
<proteinExistence type="predicted"/>
<feature type="transmembrane region" description="Helical" evidence="1">
    <location>
        <begin position="140"/>
        <end position="161"/>
    </location>
</feature>
<name>A0A0T5VTF2_9SPHI</name>
<comment type="caution">
    <text evidence="2">The sequence shown here is derived from an EMBL/GenBank/DDBJ whole genome shotgun (WGS) entry which is preliminary data.</text>
</comment>
<keyword evidence="1" id="KW-0812">Transmembrane</keyword>
<accession>A0A0T5VTF2</accession>
<feature type="transmembrane region" description="Helical" evidence="1">
    <location>
        <begin position="112"/>
        <end position="134"/>
    </location>
</feature>
<keyword evidence="3" id="KW-1185">Reference proteome</keyword>
<reference evidence="2 3" key="1">
    <citation type="submission" date="2015-11" db="EMBL/GenBank/DDBJ databases">
        <title>Sequence of Pedobacter ginsenosidimutans.</title>
        <authorList>
            <person name="Carson E."/>
            <person name="Keyser V."/>
            <person name="Newman J."/>
            <person name="Miller J."/>
        </authorList>
    </citation>
    <scope>NUCLEOTIDE SEQUENCE [LARGE SCALE GENOMIC DNA]</scope>
    <source>
        <strain evidence="2 3">KACC 14530</strain>
    </source>
</reference>
<evidence type="ECO:0000313" key="3">
    <source>
        <dbReference type="Proteomes" id="UP000051950"/>
    </source>
</evidence>
<keyword evidence="1" id="KW-1133">Transmembrane helix</keyword>
<organism evidence="2 3">
    <name type="scientific">Pedobacter ginsenosidimutans</name>
    <dbReference type="NCBI Taxonomy" id="687842"/>
    <lineage>
        <taxon>Bacteria</taxon>
        <taxon>Pseudomonadati</taxon>
        <taxon>Bacteroidota</taxon>
        <taxon>Sphingobacteriia</taxon>
        <taxon>Sphingobacteriales</taxon>
        <taxon>Sphingobacteriaceae</taxon>
        <taxon>Pedobacter</taxon>
    </lineage>
</organism>
<protein>
    <submittedName>
        <fullName evidence="2">Uncharacterized protein</fullName>
    </submittedName>
</protein>